<feature type="region of interest" description="Disordered" evidence="1">
    <location>
        <begin position="27"/>
        <end position="55"/>
    </location>
</feature>
<dbReference type="InterPro" id="IPR021477">
    <property type="entry name" value="TVIIS_effector_SACOL2603_fam"/>
</dbReference>
<name>A0ABS4CJH0_9ENTE</name>
<dbReference type="Proteomes" id="UP000673375">
    <property type="component" value="Unassembled WGS sequence"/>
</dbReference>
<evidence type="ECO:0000313" key="3">
    <source>
        <dbReference type="Proteomes" id="UP000673375"/>
    </source>
</evidence>
<comment type="caution">
    <text evidence="2">The sequence shown here is derived from an EMBL/GenBank/DDBJ whole genome shotgun (WGS) entry which is preliminary data.</text>
</comment>
<dbReference type="NCBIfam" id="TIGR04197">
    <property type="entry name" value="T7SS_SACOL2603"/>
    <property type="match status" value="1"/>
</dbReference>
<feature type="compositionally biased region" description="Polar residues" evidence="1">
    <location>
        <begin position="28"/>
        <end position="55"/>
    </location>
</feature>
<protein>
    <submittedName>
        <fullName evidence="2">TIGR04197 family type VII secretion effector</fullName>
    </submittedName>
</protein>
<organism evidence="2 3">
    <name type="scientific">Enterococcus larvae</name>
    <dbReference type="NCBI Taxonomy" id="2794352"/>
    <lineage>
        <taxon>Bacteria</taxon>
        <taxon>Bacillati</taxon>
        <taxon>Bacillota</taxon>
        <taxon>Bacilli</taxon>
        <taxon>Lactobacillales</taxon>
        <taxon>Enterococcaceae</taxon>
        <taxon>Enterococcus</taxon>
    </lineage>
</organism>
<reference evidence="2 3" key="1">
    <citation type="submission" date="2020-12" db="EMBL/GenBank/DDBJ databases">
        <title>Vagococcus allomyrinae sp. nov. and Enterococcus lavae sp. nov., isolated from the larvae of Allomyrina dichotoma.</title>
        <authorList>
            <person name="Lee S.D."/>
        </authorList>
    </citation>
    <scope>NUCLEOTIDE SEQUENCE [LARGE SCALE GENOMIC DNA]</scope>
    <source>
        <strain evidence="2 3">BWM-S5</strain>
    </source>
</reference>
<keyword evidence="3" id="KW-1185">Reference proteome</keyword>
<evidence type="ECO:0000313" key="2">
    <source>
        <dbReference type="EMBL" id="MBP1046610.1"/>
    </source>
</evidence>
<gene>
    <name evidence="2" type="ORF">I6N96_09950</name>
</gene>
<dbReference type="EMBL" id="JAEDXU010000004">
    <property type="protein sequence ID" value="MBP1046610.1"/>
    <property type="molecule type" value="Genomic_DNA"/>
</dbReference>
<evidence type="ECO:0000256" key="1">
    <source>
        <dbReference type="SAM" id="MobiDB-lite"/>
    </source>
</evidence>
<proteinExistence type="predicted"/>
<sequence>MSEVSVKLGVAAAASQRMSQAASALASVSTTGNSSSRTTVSGNNNAKSSIQRTVQSGQRISNALARDGNNIHSVAQEFSAIDQKLGQKFDGFSILSGPGTGGSS</sequence>
<accession>A0ABS4CJH0</accession>